<evidence type="ECO:0000313" key="1">
    <source>
        <dbReference type="EMBL" id="MCC4477343.1"/>
    </source>
</evidence>
<dbReference type="AlphaFoldDB" id="A0AAW4X4Z3"/>
<organism evidence="1 2">
    <name type="scientific">Limosilactobacillus reuteri</name>
    <name type="common">Lactobacillus reuteri</name>
    <dbReference type="NCBI Taxonomy" id="1598"/>
    <lineage>
        <taxon>Bacteria</taxon>
        <taxon>Bacillati</taxon>
        <taxon>Bacillota</taxon>
        <taxon>Bacilli</taxon>
        <taxon>Lactobacillales</taxon>
        <taxon>Lactobacillaceae</taxon>
        <taxon>Limosilactobacillus</taxon>
    </lineage>
</organism>
<proteinExistence type="predicted"/>
<reference evidence="1" key="1">
    <citation type="submission" date="2021-10" db="EMBL/GenBank/DDBJ databases">
        <title>Evolutionary history and lifestyle of the vertebrate symbiont Limosilactobacillus reuteri.</title>
        <authorList>
            <person name="Zheng J."/>
            <person name="Li F."/>
            <person name="Gaenzle M."/>
            <person name="Walter J."/>
        </authorList>
    </citation>
    <scope>NUCLEOTIDE SEQUENCE</scope>
    <source>
        <strain evidence="1">GQ_1_3_1</strain>
    </source>
</reference>
<dbReference type="Proteomes" id="UP001198026">
    <property type="component" value="Unassembled WGS sequence"/>
</dbReference>
<comment type="caution">
    <text evidence="1">The sequence shown here is derived from an EMBL/GenBank/DDBJ whole genome shotgun (WGS) entry which is preliminary data.</text>
</comment>
<accession>A0AAW4X4Z3</accession>
<dbReference type="RefSeq" id="WP_228340689.1">
    <property type="nucleotide sequence ID" value="NZ_JAJGWA010000115.1"/>
</dbReference>
<evidence type="ECO:0000313" key="2">
    <source>
        <dbReference type="Proteomes" id="UP001198026"/>
    </source>
</evidence>
<name>A0AAW4X4Z3_LIMRT</name>
<sequence length="124" mass="14620">MLDDATINKIADAIADRINQKQQQPSTMKFEEARHELFHDKSREWIKYYILYQYPEVLTDNGGWITPPKHQGVRIKVLDVKVAKKWLKQNEQKIDWTAPEPITLRRQAGLAKPIKRNKSNNIRI</sequence>
<protein>
    <submittedName>
        <fullName evidence="1">DUF771 domain-containing protein</fullName>
    </submittedName>
</protein>
<dbReference type="EMBL" id="JAJGWB010000114">
    <property type="protein sequence ID" value="MCC4477343.1"/>
    <property type="molecule type" value="Genomic_DNA"/>
</dbReference>
<gene>
    <name evidence="1" type="ORF">LMB76_03805</name>
</gene>